<comment type="caution">
    <text evidence="2">The sequence shown here is derived from an EMBL/GenBank/DDBJ whole genome shotgun (WGS) entry which is preliminary data.</text>
</comment>
<dbReference type="EMBL" id="JAOAOG010000313">
    <property type="protein sequence ID" value="KAJ6230413.1"/>
    <property type="molecule type" value="Genomic_DNA"/>
</dbReference>
<dbReference type="Proteomes" id="UP001150062">
    <property type="component" value="Unassembled WGS sequence"/>
</dbReference>
<gene>
    <name evidence="2" type="ORF">M0813_07052</name>
</gene>
<feature type="compositionally biased region" description="Polar residues" evidence="1">
    <location>
        <begin position="9"/>
        <end position="25"/>
    </location>
</feature>
<organism evidence="2 3">
    <name type="scientific">Anaeramoeba flamelloides</name>
    <dbReference type="NCBI Taxonomy" id="1746091"/>
    <lineage>
        <taxon>Eukaryota</taxon>
        <taxon>Metamonada</taxon>
        <taxon>Anaeramoebidae</taxon>
        <taxon>Anaeramoeba</taxon>
    </lineage>
</organism>
<evidence type="ECO:0000256" key="1">
    <source>
        <dbReference type="SAM" id="MobiDB-lite"/>
    </source>
</evidence>
<reference evidence="2" key="1">
    <citation type="submission" date="2022-08" db="EMBL/GenBank/DDBJ databases">
        <title>Novel sulfate-reducing endosymbionts in the free-living metamonad Anaeramoeba.</title>
        <authorList>
            <person name="Jerlstrom-Hultqvist J."/>
            <person name="Cepicka I."/>
            <person name="Gallot-Lavallee L."/>
            <person name="Salas-Leiva D."/>
            <person name="Curtis B.A."/>
            <person name="Zahonova K."/>
            <person name="Pipaliya S."/>
            <person name="Dacks J."/>
            <person name="Roger A.J."/>
        </authorList>
    </citation>
    <scope>NUCLEOTIDE SEQUENCE</scope>
    <source>
        <strain evidence="2">Schooner1</strain>
    </source>
</reference>
<evidence type="ECO:0000313" key="3">
    <source>
        <dbReference type="Proteomes" id="UP001150062"/>
    </source>
</evidence>
<evidence type="ECO:0000313" key="2">
    <source>
        <dbReference type="EMBL" id="KAJ6230413.1"/>
    </source>
</evidence>
<name>A0ABQ8XCN3_9EUKA</name>
<protein>
    <submittedName>
        <fullName evidence="2">Uncharacterized protein</fullName>
    </submittedName>
</protein>
<accession>A0ABQ8XCN3</accession>
<sequence length="254" mass="29863">MGLDYGKCSSYNNMPPSKQTSNQEATGDADRSETFRLCCINSPRGDGVHCLRYDYSSKYLSYSIGKPFVTHQLNMLLEKNSLQYETISLSKFDNTKESQEENDDWEAELMITQGDPDCSDKLQHFSDSYYFFQETNIAFENEYYRWFLIKKNDESINKINLDPLTFSLLASCEDEYHSQTRTHYEDDTTDQFQVWRQFRIDNFLTEIQNSVNVDNEIQVIQDQNNQPKNMRIQFSQNPENSLVKIILKNIITKQ</sequence>
<proteinExistence type="predicted"/>
<keyword evidence="3" id="KW-1185">Reference proteome</keyword>
<feature type="region of interest" description="Disordered" evidence="1">
    <location>
        <begin position="1"/>
        <end position="28"/>
    </location>
</feature>